<name>A0ABS2UMJ6_9ACTN</name>
<keyword evidence="1 4" id="KW-0808">Transferase</keyword>
<feature type="domain" description="4'-phosphopantetheinyl transferase N-terminal" evidence="3">
    <location>
        <begin position="27"/>
        <end position="93"/>
    </location>
</feature>
<dbReference type="SUPFAM" id="SSF56214">
    <property type="entry name" value="4'-phosphopantetheinyl transferase"/>
    <property type="match status" value="1"/>
</dbReference>
<dbReference type="Pfam" id="PF17837">
    <property type="entry name" value="4PPT_N"/>
    <property type="match status" value="1"/>
</dbReference>
<evidence type="ECO:0000256" key="1">
    <source>
        <dbReference type="ARBA" id="ARBA00022679"/>
    </source>
</evidence>
<keyword evidence="5" id="KW-1185">Reference proteome</keyword>
<sequence>MIEDILPAGIRFAEAFDDSEAPDWFPEEEALVARAVEKRRREFATVRRLARTALGSLGVPKVPLLPGKRGAPQWPDGIVGSMTHCAGYRGAVATRGCDFASVGIDAEPHERLPQGVMDAVSLPEERERLAAWPALAAGVFADRLLFSAKESVFKTWYPLTGRELGFDEASITFTCETAVSGSFGARLLVPGPEVDGQRVDRFTGRWTARRGLVLTAITLPAVRIPARAAHEDTARRTAQDLARREP</sequence>
<accession>A0ABS2UMJ6</accession>
<evidence type="ECO:0000313" key="4">
    <source>
        <dbReference type="EMBL" id="MBM9618776.1"/>
    </source>
</evidence>
<dbReference type="PANTHER" id="PTHR38096:SF1">
    <property type="entry name" value="ENTEROBACTIN SYNTHASE COMPONENT D"/>
    <property type="match status" value="1"/>
</dbReference>
<evidence type="ECO:0000259" key="2">
    <source>
        <dbReference type="Pfam" id="PF01648"/>
    </source>
</evidence>
<dbReference type="Pfam" id="PF01648">
    <property type="entry name" value="ACPS"/>
    <property type="match status" value="1"/>
</dbReference>
<dbReference type="GO" id="GO:0016740">
    <property type="term" value="F:transferase activity"/>
    <property type="evidence" value="ECO:0007669"/>
    <property type="project" value="UniProtKB-KW"/>
</dbReference>
<feature type="domain" description="4'-phosphopantetheinyl transferase" evidence="2">
    <location>
        <begin position="101"/>
        <end position="180"/>
    </location>
</feature>
<dbReference type="InterPro" id="IPR008278">
    <property type="entry name" value="4-PPantetheinyl_Trfase_dom"/>
</dbReference>
<reference evidence="4 5" key="1">
    <citation type="journal article" date="2016" name="Arch. Microbiol.">
        <title>Streptomyces zhihengii sp. nov., isolated from rhizospheric soil of Psammosilene tunicoides.</title>
        <authorList>
            <person name="Huang M.J."/>
            <person name="Fei J.J."/>
            <person name="Salam N."/>
            <person name="Kim C.J."/>
            <person name="Hozzein W.N."/>
            <person name="Xiao M."/>
            <person name="Huang H.Q."/>
            <person name="Li W.J."/>
        </authorList>
    </citation>
    <scope>NUCLEOTIDE SEQUENCE [LARGE SCALE GENOMIC DNA]</scope>
    <source>
        <strain evidence="4 5">YIM T102</strain>
    </source>
</reference>
<evidence type="ECO:0000313" key="5">
    <source>
        <dbReference type="Proteomes" id="UP000664109"/>
    </source>
</evidence>
<organism evidence="4 5">
    <name type="scientific">Streptomyces zhihengii</name>
    <dbReference type="NCBI Taxonomy" id="1818004"/>
    <lineage>
        <taxon>Bacteria</taxon>
        <taxon>Bacillati</taxon>
        <taxon>Actinomycetota</taxon>
        <taxon>Actinomycetes</taxon>
        <taxon>Kitasatosporales</taxon>
        <taxon>Streptomycetaceae</taxon>
        <taxon>Streptomyces</taxon>
    </lineage>
</organism>
<proteinExistence type="predicted"/>
<protein>
    <submittedName>
        <fullName evidence="4">4'-phosphopantetheinyl transferase superfamily protein</fullName>
    </submittedName>
</protein>
<dbReference type="InterPro" id="IPR037143">
    <property type="entry name" value="4-PPantetheinyl_Trfase_dom_sf"/>
</dbReference>
<dbReference type="EMBL" id="JAFEJA010000001">
    <property type="protein sequence ID" value="MBM9618776.1"/>
    <property type="molecule type" value="Genomic_DNA"/>
</dbReference>
<dbReference type="RefSeq" id="WP_205373007.1">
    <property type="nucleotide sequence ID" value="NZ_JAFEJA010000001.1"/>
</dbReference>
<dbReference type="PANTHER" id="PTHR38096">
    <property type="entry name" value="ENTEROBACTIN SYNTHASE COMPONENT D"/>
    <property type="match status" value="1"/>
</dbReference>
<comment type="caution">
    <text evidence="4">The sequence shown here is derived from an EMBL/GenBank/DDBJ whole genome shotgun (WGS) entry which is preliminary data.</text>
</comment>
<evidence type="ECO:0000259" key="3">
    <source>
        <dbReference type="Pfam" id="PF17837"/>
    </source>
</evidence>
<dbReference type="Proteomes" id="UP000664109">
    <property type="component" value="Unassembled WGS sequence"/>
</dbReference>
<dbReference type="InterPro" id="IPR003542">
    <property type="entry name" value="Enbac_synth_compD-like"/>
</dbReference>
<gene>
    <name evidence="4" type="ORF">JE024_08420</name>
</gene>
<dbReference type="PRINTS" id="PR01399">
    <property type="entry name" value="ENTSNTHTASED"/>
</dbReference>
<dbReference type="InterPro" id="IPR041354">
    <property type="entry name" value="4PPT_N"/>
</dbReference>